<keyword evidence="2" id="KW-0472">Membrane</keyword>
<accession>A0A2I1JY20</accession>
<feature type="transmembrane region" description="Helical" evidence="2">
    <location>
        <begin position="21"/>
        <end position="40"/>
    </location>
</feature>
<dbReference type="PANTHER" id="PTHR22946:SF9">
    <property type="entry name" value="POLYKETIDE TRANSFERASE AF380"/>
    <property type="match status" value="1"/>
</dbReference>
<protein>
    <submittedName>
        <fullName evidence="4">Alpha/beta hydrolase</fullName>
    </submittedName>
</protein>
<comment type="caution">
    <text evidence="4">The sequence shown here is derived from an EMBL/GenBank/DDBJ whole genome shotgun (WGS) entry which is preliminary data.</text>
</comment>
<evidence type="ECO:0000313" key="4">
    <source>
        <dbReference type="EMBL" id="PKY88259.1"/>
    </source>
</evidence>
<dbReference type="InterPro" id="IPR050261">
    <property type="entry name" value="FrsA_esterase"/>
</dbReference>
<dbReference type="OrthoDB" id="9808398at2"/>
<dbReference type="AlphaFoldDB" id="A0A2I1JY20"/>
<dbReference type="Gene3D" id="3.40.50.1820">
    <property type="entry name" value="alpha/beta hydrolase"/>
    <property type="match status" value="1"/>
</dbReference>
<dbReference type="Proteomes" id="UP000234384">
    <property type="component" value="Unassembled WGS sequence"/>
</dbReference>
<dbReference type="SUPFAM" id="SSF53474">
    <property type="entry name" value="alpha/beta-Hydrolases"/>
    <property type="match status" value="1"/>
</dbReference>
<feature type="domain" description="Serine aminopeptidase S33" evidence="3">
    <location>
        <begin position="89"/>
        <end position="202"/>
    </location>
</feature>
<keyword evidence="2" id="KW-0812">Transmembrane</keyword>
<gene>
    <name evidence="4" type="ORF">CYJ57_05660</name>
</gene>
<reference evidence="4 5" key="1">
    <citation type="submission" date="2017-12" db="EMBL/GenBank/DDBJ databases">
        <title>Phylogenetic diversity of female urinary microbiome.</title>
        <authorList>
            <person name="Thomas-White K."/>
            <person name="Wolfe A.J."/>
        </authorList>
    </citation>
    <scope>NUCLEOTIDE SEQUENCE [LARGE SCALE GENOMIC DNA]</scope>
    <source>
        <strain evidence="4 5">UMB0898</strain>
    </source>
</reference>
<organism evidence="4 5">
    <name type="scientific">Falseniella ignava</name>
    <dbReference type="NCBI Taxonomy" id="137730"/>
    <lineage>
        <taxon>Bacteria</taxon>
        <taxon>Bacillati</taxon>
        <taxon>Bacillota</taxon>
        <taxon>Bacilli</taxon>
        <taxon>Lactobacillales</taxon>
        <taxon>Aerococcaceae</taxon>
        <taxon>Falseniella</taxon>
    </lineage>
</organism>
<dbReference type="InterPro" id="IPR022742">
    <property type="entry name" value="Hydrolase_4"/>
</dbReference>
<dbReference type="RefSeq" id="WP_101954424.1">
    <property type="nucleotide sequence ID" value="NZ_PKHE01000014.1"/>
</dbReference>
<dbReference type="PANTHER" id="PTHR22946">
    <property type="entry name" value="DIENELACTONE HYDROLASE DOMAIN-CONTAINING PROTEIN-RELATED"/>
    <property type="match status" value="1"/>
</dbReference>
<dbReference type="Pfam" id="PF12146">
    <property type="entry name" value="Hydrolase_4"/>
    <property type="match status" value="1"/>
</dbReference>
<dbReference type="GO" id="GO:0052689">
    <property type="term" value="F:carboxylic ester hydrolase activity"/>
    <property type="evidence" value="ECO:0007669"/>
    <property type="project" value="UniProtKB-ARBA"/>
</dbReference>
<evidence type="ECO:0000256" key="2">
    <source>
        <dbReference type="SAM" id="Phobius"/>
    </source>
</evidence>
<keyword evidence="2" id="KW-1133">Transmembrane helix</keyword>
<name>A0A2I1JY20_9LACT</name>
<evidence type="ECO:0000259" key="3">
    <source>
        <dbReference type="Pfam" id="PF12146"/>
    </source>
</evidence>
<sequence length="363" mass="41267">MHDKTKTLKKGSIWKKVLIGLAIVMMVLVMALAFFSVFIYRENIPGRQEGFAPLMLAVEDFDGLQRTEIPFDSNEEQKLMGYLYQKGTNQKGVIVLAHGFGDGGHNSYMDLADYFATNGYYVFTCDATGTDQSEGEGIGGFPQGTIDLDYAIRFVKTQDQLKDLPLMLFGHSWGGYSAGNVLNFQPDVQAVITVAAFNQSSDNFEVVGRQEAGDGIEVMMPFVNLYERIKFGDYATKTALEGFSNMNAKIMIVQSQDNEVVPMAYGYNLFYEQYSKDNRFQFELYEDRGHNHLFRDETYINEFLDGMNTYVNSYSFNDDETGEALRDEAKTSYILEHLNLEKWSHSLEESIVKKFVEFYDSAL</sequence>
<dbReference type="InterPro" id="IPR029058">
    <property type="entry name" value="AB_hydrolase_fold"/>
</dbReference>
<dbReference type="EMBL" id="PKHE01000014">
    <property type="protein sequence ID" value="PKY88259.1"/>
    <property type="molecule type" value="Genomic_DNA"/>
</dbReference>
<keyword evidence="1 4" id="KW-0378">Hydrolase</keyword>
<proteinExistence type="predicted"/>
<evidence type="ECO:0000313" key="5">
    <source>
        <dbReference type="Proteomes" id="UP000234384"/>
    </source>
</evidence>
<evidence type="ECO:0000256" key="1">
    <source>
        <dbReference type="ARBA" id="ARBA00022801"/>
    </source>
</evidence>